<dbReference type="PANTHER" id="PTHR43280">
    <property type="entry name" value="ARAC-FAMILY TRANSCRIPTIONAL REGULATOR"/>
    <property type="match status" value="1"/>
</dbReference>
<protein>
    <submittedName>
        <fullName evidence="5">AraC family transcriptional regulator</fullName>
    </submittedName>
</protein>
<name>A0A241PXA7_SALET</name>
<organism evidence="5 6">
    <name type="scientific">Salmonella enterica subsp. enterica serovar Macclesfield str. S-1643</name>
    <dbReference type="NCBI Taxonomy" id="1242107"/>
    <lineage>
        <taxon>Bacteria</taxon>
        <taxon>Pseudomonadati</taxon>
        <taxon>Pseudomonadota</taxon>
        <taxon>Gammaproteobacteria</taxon>
        <taxon>Enterobacterales</taxon>
        <taxon>Enterobacteriaceae</taxon>
        <taxon>Salmonella</taxon>
    </lineage>
</organism>
<dbReference type="InterPro" id="IPR018062">
    <property type="entry name" value="HTH_AraC-typ_CS"/>
</dbReference>
<dbReference type="RefSeq" id="WP_088731412.1">
    <property type="nucleotide sequence ID" value="NZ_CP022118.1"/>
</dbReference>
<keyword evidence="5" id="KW-0614">Plasmid</keyword>
<dbReference type="Pfam" id="PF12833">
    <property type="entry name" value="HTH_18"/>
    <property type="match status" value="1"/>
</dbReference>
<dbReference type="PROSITE" id="PS00041">
    <property type="entry name" value="HTH_ARAC_FAMILY_1"/>
    <property type="match status" value="1"/>
</dbReference>
<dbReference type="InterPro" id="IPR018060">
    <property type="entry name" value="HTH_AraC"/>
</dbReference>
<evidence type="ECO:0000313" key="6">
    <source>
        <dbReference type="Proteomes" id="UP000197157"/>
    </source>
</evidence>
<reference evidence="5 6" key="1">
    <citation type="submission" date="2017-06" db="EMBL/GenBank/DDBJ databases">
        <title>Salmonella reference genomes for public health.</title>
        <authorList>
            <person name="Robertson J."/>
            <person name="Yoshida C."/>
            <person name="Gurnik S."/>
            <person name="Nash J."/>
        </authorList>
    </citation>
    <scope>NUCLEOTIDE SEQUENCE [LARGE SCALE GENOMIC DNA]</scope>
    <source>
        <strain evidence="5 6">S-1643</strain>
        <plasmid evidence="6">Plasmid unnamed1</plasmid>
    </source>
</reference>
<keyword evidence="1" id="KW-0805">Transcription regulation</keyword>
<gene>
    <name evidence="5" type="ORF">LFZ25_24990</name>
</gene>
<evidence type="ECO:0000256" key="1">
    <source>
        <dbReference type="ARBA" id="ARBA00023015"/>
    </source>
</evidence>
<dbReference type="PRINTS" id="PR00032">
    <property type="entry name" value="HTHARAC"/>
</dbReference>
<dbReference type="EMBL" id="CP022118">
    <property type="protein sequence ID" value="ASG19106.1"/>
    <property type="molecule type" value="Genomic_DNA"/>
</dbReference>
<dbReference type="GO" id="GO:0043565">
    <property type="term" value="F:sequence-specific DNA binding"/>
    <property type="evidence" value="ECO:0007669"/>
    <property type="project" value="InterPro"/>
</dbReference>
<dbReference type="SMART" id="SM00342">
    <property type="entry name" value="HTH_ARAC"/>
    <property type="match status" value="1"/>
</dbReference>
<dbReference type="Gene3D" id="1.10.10.60">
    <property type="entry name" value="Homeodomain-like"/>
    <property type="match status" value="1"/>
</dbReference>
<evidence type="ECO:0000256" key="2">
    <source>
        <dbReference type="ARBA" id="ARBA00023125"/>
    </source>
</evidence>
<accession>A0A241PXA7</accession>
<evidence type="ECO:0000259" key="4">
    <source>
        <dbReference type="PROSITE" id="PS01124"/>
    </source>
</evidence>
<geneLocation type="plasmid" evidence="5">
    <name>unnamed1</name>
</geneLocation>
<feature type="domain" description="HTH araC/xylS-type" evidence="4">
    <location>
        <begin position="142"/>
        <end position="239"/>
    </location>
</feature>
<dbReference type="InterPro" id="IPR009057">
    <property type="entry name" value="Homeodomain-like_sf"/>
</dbReference>
<sequence length="247" mass="28605">MEKVVCSIILINEPLHVSVNQESLYMVPGEALLIPSRLKEHFLKHNRYKQKTVDITEDVVSRYLYITQQIPSKVCRERLILIKLSPKTHDLLSTLMSALVKDKGMNTSHCLRDMIYFLCLSVFSHDEGFPCFLMGCIINLSGKIGLLISKDISKNWRLYDVADKFNMSESLIKKKLKEEDTCFSKILLDTRMATAKRLLELTNCNINSISYQCGYQKVSYFIRIFKQYFGTTPGQFNMQEHPAERNK</sequence>
<dbReference type="SUPFAM" id="SSF46689">
    <property type="entry name" value="Homeodomain-like"/>
    <property type="match status" value="1"/>
</dbReference>
<keyword evidence="2" id="KW-0238">DNA-binding</keyword>
<dbReference type="PANTHER" id="PTHR43280:SF33">
    <property type="entry name" value="HTH-TYPE TRANSCRIPTIONAL REGULATOR APPY-RELATED"/>
    <property type="match status" value="1"/>
</dbReference>
<evidence type="ECO:0000313" key="5">
    <source>
        <dbReference type="EMBL" id="ASG19106.1"/>
    </source>
</evidence>
<evidence type="ECO:0000256" key="3">
    <source>
        <dbReference type="ARBA" id="ARBA00023163"/>
    </source>
</evidence>
<dbReference type="Proteomes" id="UP000197157">
    <property type="component" value="Plasmid unnamed1"/>
</dbReference>
<dbReference type="PROSITE" id="PS01124">
    <property type="entry name" value="HTH_ARAC_FAMILY_2"/>
    <property type="match status" value="1"/>
</dbReference>
<dbReference type="AlphaFoldDB" id="A0A241PXA7"/>
<dbReference type="GO" id="GO:0003700">
    <property type="term" value="F:DNA-binding transcription factor activity"/>
    <property type="evidence" value="ECO:0007669"/>
    <property type="project" value="InterPro"/>
</dbReference>
<keyword evidence="3" id="KW-0804">Transcription</keyword>
<proteinExistence type="predicted"/>
<dbReference type="InterPro" id="IPR020449">
    <property type="entry name" value="Tscrpt_reg_AraC-type_HTH"/>
</dbReference>